<keyword evidence="2" id="KW-1185">Reference proteome</keyword>
<dbReference type="EC" id="2.6.1.85" evidence="1"/>
<keyword evidence="1" id="KW-0808">Transferase</keyword>
<dbReference type="EMBL" id="JAWZSR010000001">
    <property type="protein sequence ID" value="MDX8044699.1"/>
    <property type="molecule type" value="Genomic_DNA"/>
</dbReference>
<evidence type="ECO:0000313" key="1">
    <source>
        <dbReference type="EMBL" id="MDX8044699.1"/>
    </source>
</evidence>
<name>A0ACC6M189_9BACI</name>
<comment type="caution">
    <text evidence="1">The sequence shown here is derived from an EMBL/GenBank/DDBJ whole genome shotgun (WGS) entry which is preliminary data.</text>
</comment>
<evidence type="ECO:0000313" key="2">
    <source>
        <dbReference type="Proteomes" id="UP001277972"/>
    </source>
</evidence>
<gene>
    <name evidence="1" type="primary">pabB</name>
    <name evidence="1" type="ORF">SH601_01760</name>
</gene>
<organism evidence="1 2">
    <name type="scientific">Gracilibacillus pellucidus</name>
    <dbReference type="NCBI Taxonomy" id="3095368"/>
    <lineage>
        <taxon>Bacteria</taxon>
        <taxon>Bacillati</taxon>
        <taxon>Bacillota</taxon>
        <taxon>Bacilli</taxon>
        <taxon>Bacillales</taxon>
        <taxon>Bacillaceae</taxon>
        <taxon>Gracilibacillus</taxon>
    </lineage>
</organism>
<reference evidence="1" key="1">
    <citation type="submission" date="2023-11" db="EMBL/GenBank/DDBJ databases">
        <title>Gracilibacillus pellucida a moderately halophilic bacterium isolated from saline soil in Xinjiang province.</title>
        <authorList>
            <person name="Zhang Z."/>
            <person name="Tan F."/>
            <person name="Wang Y."/>
            <person name="Xia M."/>
        </authorList>
    </citation>
    <scope>NUCLEOTIDE SEQUENCE</scope>
    <source>
        <strain evidence="1">S3-1-1</strain>
    </source>
</reference>
<sequence length="583" mass="67020">MRSPTLQFHFQSSIQQFSNPINVWQAEQLDEIAPIFNEIEAYLDEGYYIAGFVSYEAAPAFDASYMVHSNQQLPLVWFAAFNEPSNHPINHITKDYELGKWQYTTDYKNYQRNITNIKDAIAAGNTYQVNYTTRLKAPFVGDPYSFYQQLAKNQRASYSAYLDIGDTQILSASPELFFHVKDGNIVTKPMKGTIKRGRTYQEDIKLQQQLRQSEKDQAENVMIVDLLRNDIGRIAKPGTVNVTSLFDVETYPTVHQMTSSITAQLETSKVFDWFQALFPCGSITGAPKVETMKYIAQLEDTPREVYCGAIGWISPQREAIFNVPIRTAFIQDGVATYGAGGGITWDSISQNEYDELNQKAEILRQNRQNVSLIESLKLEDGQYPLLPYHMKRLKESTYYFGYPFNKVEVEEKLQELATTYKKGIYKIRLLYHSSGDFDCEHQLVPLLKGPIQSAVATTPIDCSTIYLYHKTTNRQVYEWHDQQSSEHVFTTLLWNKEGFITEFTLGNIVIEKNGYYYTPPVTDGLLAGTFRGHLVENKTIIEKQLRLSELKDADQIWFINSVRGWLKVQINVDEEKQKSRKNN</sequence>
<keyword evidence="1" id="KW-0032">Aminotransferase</keyword>
<accession>A0ACC6M189</accession>
<dbReference type="Proteomes" id="UP001277972">
    <property type="component" value="Unassembled WGS sequence"/>
</dbReference>
<proteinExistence type="predicted"/>
<protein>
    <submittedName>
        <fullName evidence="1">Aminodeoxychorismate synthase component I</fullName>
        <ecNumber evidence="1">2.6.1.85</ecNumber>
    </submittedName>
</protein>